<keyword evidence="5" id="KW-1185">Reference proteome</keyword>
<comment type="caution">
    <text evidence="4">The sequence shown here is derived from an EMBL/GenBank/DDBJ whole genome shotgun (WGS) entry which is preliminary data.</text>
</comment>
<evidence type="ECO:0000313" key="5">
    <source>
        <dbReference type="Proteomes" id="UP000542210"/>
    </source>
</evidence>
<evidence type="ECO:0000313" key="4">
    <source>
        <dbReference type="EMBL" id="MBB4701171.1"/>
    </source>
</evidence>
<feature type="domain" description="Hint" evidence="3">
    <location>
        <begin position="2442"/>
        <end position="2547"/>
    </location>
</feature>
<feature type="region of interest" description="Disordered" evidence="2">
    <location>
        <begin position="1362"/>
        <end position="1390"/>
    </location>
</feature>
<feature type="compositionally biased region" description="Polar residues" evidence="2">
    <location>
        <begin position="2133"/>
        <end position="2146"/>
    </location>
</feature>
<dbReference type="InterPro" id="IPR001791">
    <property type="entry name" value="Laminin_G"/>
</dbReference>
<organism evidence="4 5">
    <name type="scientific">Sphaerisporangium siamense</name>
    <dbReference type="NCBI Taxonomy" id="795645"/>
    <lineage>
        <taxon>Bacteria</taxon>
        <taxon>Bacillati</taxon>
        <taxon>Actinomycetota</taxon>
        <taxon>Actinomycetes</taxon>
        <taxon>Streptosporangiales</taxon>
        <taxon>Streptosporangiaceae</taxon>
        <taxon>Sphaerisporangium</taxon>
    </lineage>
</organism>
<dbReference type="Proteomes" id="UP000542210">
    <property type="component" value="Unassembled WGS sequence"/>
</dbReference>
<sequence length="2702" mass="293240">MRRLLGRAKTSMRSFWRAFILVVAIPGLLALDVPSSSARPLLAQVTVDPPRQMSGSAAGLAHMVDTSATQPNHADDDDMESVGPARVNRVPKGALPRDDREYRSTTVSKPGKSARAPPPAAMGSGVARAEELGRIAMASSCDGYTDYSSTRSYTQFTVVVYQTKKWRATRSVPAGNAPSMSSTYWEYWGECSTPAHPPTIVDAAPDDQVMVDSLTPLLMAYARSNNGTYAIDYSFTVCRHAGMSDPGCVSSGYLLEEGRWRVPVGFLAWGKQYWWRVTAKDRFDDSTTERTQSFVVGVRQPVLTSQLSAQGVNGQEFHQLAGNYTTTFTDASVPTAGPPLSVVRSYNSMDPRNDGIFGAGWSTRWDMKASLESAADVDTLLITYPDGQQVRFAAKGDGTFQPPSGVHATLAEALGGGWRLMDKSSTSYLFDAQGRLTQVTDNRNRAQTLAYGPGGKLVTVTGTGGRSLHFTWSGAHVASVSTDPVNSTALTWTYTYEGNKLTAVCSPVQQPNCVSYAYGTGSQYRSTVLDSDPNGYWRLGESSGTWAADLGWGAGNAEYDGVTLGGTGALGGTSDTSASFNGGQLELPANVLPRLGDDLSFETWFKTTQSGVLLSGTYITEAPLLYVGLDGKLRAQVETPVDPETEDIVISPITTSAPVNNGQWRHVVVTSTETSTKLYLDGALVGTLDFGGQNFWREFARVGNGMVTTGSWPSTPTSSSWAVSFPFRGSLDEIALYDKPLTPAEIQAHFQARAEVPHKLTRVTLPSGRVWAQNVYDAGTDRLKTHTDQHGGTWQLGAPVYNAGTGISTVTVTDPHNGTLIYDHDAWRGYRLVKSEDQRHEDTYYLYDTGGYLNSVIDRNGNTTERFHDERGNLIGRKTCRTAGSCQTEHFAYYVNTNDVFDPRNDQLLVHRDARSSSATDDTYATKWEYNTYGDLTKETGPATSDFPNGRSLTYAYTDGTEPAAGGGTTPAGLLKSEKDAKGNETFYKYTAAGDLAEHTTPAGLVNRYTFDAIGRPSTSVEVSDAHPSGVTTAFTYDGLSRLIAQTGAGVRNEVTNVTHTAEVRRTYDADGNRLTDSVVDLTGGDPERKITYTYDDYGRVETVTGPEGAVVGYAWDHTGARTSVTDELGVVFHYAYTPRGELASRTIKNWTGSPVAPQPPQDVVLESYSYDPEGRVATQVDVMGRKVSYTYYGDDRLWTAYADDVRLNGSATPRDVVLESDTYDAAGYLTRQVTGGGKATTDYVYDAAGRLTSEAFDPSSLNRRLAYAYDANANVTRVTATGAGSSRVEVTELAYNELDQVVRSTVDNGDHDIVTTWSIDDRGLVTARTSPRGNAPGVNSADFTSDFRYDMTGRLVEHKAPQVSVESTSGTTTARPTTKYGYDSASRQTHVVDSEGRTYTTNFDRVDRVTSVVAPAYTPPGGTAVTPRVSYAYDPAGRLTSLTDERGFVTTVEHDALGRQIRVTDPAPVEEQARGAWVTEYDLAGEVLALVDPTGARVQSTYDDLGRPITSTEIERRPTSAAHTTAYEFDDAGYLTKETAPGNKVTGFVVNAAGEVTRETNPLGKFSVFAYDLAGRAVKGTDPLGNASVTEYDLAGRPTTAKHLDDTGAILRSFGREYDADSNVIFSTSAEGFVTTREYDPTGLLTRLVEPVSASEQITTTYGYDATGALTRTTDGRGNTVRTTYNTLGFIESVVEPETSAYPDLQDRTWTNVYDIAGNEVATLQPGGVRIDREFDRLGRVVRETGSGAPVATPERVYGYDLAGRLTAVGDYTLEYNDRDHLTKVSKPSGQVAAFAYDALGNPTQRVDATGTAAFTWDGNDRLATAADPVSGRSFTYGYDDADRLTSLISASPATTQTFGYDGLDRLKTHALKNSAGTELAKITYGWDKDDHLTSKTTTGTAGAGANTYGYDRAGRLTSWTAPGGATTPYTWDASGNRTRAGTQDFLYDQRNRLLSGAGTTYAYSARGTLDSETTSAGTRTLVFDAFDRMVSDGDATYSYDALGRLASRVKGGTEQRFVYSGLANDVAQITDGAGVVQAKYGRDPFGALISVHEGGQAAGVMSDVHDDVVATFSGTALVDSVAYSPFGEVTHRVGSPRALGYQGEYTDPDTGKINMHARWYLPGTGGFASRDSVTLNPDPSSNLNRYPYVNGDPLGDTDSSGNFPDKGSGPKGPPVQMPVGAYAKTNKELRQIHERGRRYDREQLDKQREREKSYKRYKKRKRDERSGDSVQDEKKQMRNRRKPPANDRDRTTAEKREMRNHKKPPPNRRTKRQDETRKVKAPRSGSRNNPKSVKNPPATKKTKGNCTGTKCPKNSKSEKNTDKAGQFCQKAGNAKKPQCKNNANHEYGGGKKPKPKKSKEERYDDIDNLPDLCRTNACRNSVTPISPKGGKRDVVDDIEDLIDLVDPTTQPDDIVDQIIDDAAPDLPSGIPPGGGESCNPNSFVSGTLVLMADGSRKRIEDVKVGDRVLATDPEAGVTDAKPVVTLITGEGTKRLVRITVDIDGDRGAATDTLTATDGHPFWVPKLRKWLTAGELKPGMWLQTSAGTWVQITSVKVSTTHRRVHNLTVSGLHTYHVVVGGRAVLVHNDDPLTDEECFALADRARDEERERMSKTQRRKHVMLVGVVDCVTGRVVVGKKRSGAGDFCAEDVGRDDAVSNGSDPRNLRYGHPGHPDSMKDADFCDRCRSRIDPSQVPPDRRW</sequence>
<dbReference type="SUPFAM" id="SSF51294">
    <property type="entry name" value="Hedgehog/intein (Hint) domain"/>
    <property type="match status" value="1"/>
</dbReference>
<dbReference type="Gene3D" id="2.60.120.200">
    <property type="match status" value="1"/>
</dbReference>
<dbReference type="InterPro" id="IPR045351">
    <property type="entry name" value="DUF6531"/>
</dbReference>
<dbReference type="EMBL" id="JACHND010000001">
    <property type="protein sequence ID" value="MBB4701171.1"/>
    <property type="molecule type" value="Genomic_DNA"/>
</dbReference>
<dbReference type="PANTHER" id="PTHR32305">
    <property type="match status" value="1"/>
</dbReference>
<evidence type="ECO:0000256" key="2">
    <source>
        <dbReference type="SAM" id="MobiDB-lite"/>
    </source>
</evidence>
<protein>
    <submittedName>
        <fullName evidence="4">RHS repeat-associated protein</fullName>
    </submittedName>
</protein>
<dbReference type="InterPro" id="IPR036844">
    <property type="entry name" value="Hint_dom_sf"/>
</dbReference>
<dbReference type="Pfam" id="PF25023">
    <property type="entry name" value="TEN_YD-shell"/>
    <property type="match status" value="1"/>
</dbReference>
<dbReference type="InterPro" id="IPR006530">
    <property type="entry name" value="YD"/>
</dbReference>
<feature type="compositionally biased region" description="Basic and acidic residues" evidence="2">
    <location>
        <begin position="2246"/>
        <end position="2259"/>
    </location>
</feature>
<dbReference type="Pfam" id="PF13385">
    <property type="entry name" value="Laminin_G_3"/>
    <property type="match status" value="1"/>
</dbReference>
<feature type="compositionally biased region" description="Low complexity" evidence="2">
    <location>
        <begin position="1369"/>
        <end position="1379"/>
    </location>
</feature>
<reference evidence="4 5" key="1">
    <citation type="submission" date="2020-08" db="EMBL/GenBank/DDBJ databases">
        <title>Sequencing the genomes of 1000 actinobacteria strains.</title>
        <authorList>
            <person name="Klenk H.-P."/>
        </authorList>
    </citation>
    <scope>NUCLEOTIDE SEQUENCE [LARGE SCALE GENOMIC DNA]</scope>
    <source>
        <strain evidence="4 5">DSM 45784</strain>
    </source>
</reference>
<dbReference type="CDD" id="cd00081">
    <property type="entry name" value="Hint"/>
    <property type="match status" value="1"/>
</dbReference>
<gene>
    <name evidence="4" type="ORF">BJ982_002715</name>
</gene>
<feature type="compositionally biased region" description="Basic residues" evidence="2">
    <location>
        <begin position="2260"/>
        <end position="2273"/>
    </location>
</feature>
<dbReference type="Pfam" id="PF20148">
    <property type="entry name" value="DUF6531"/>
    <property type="match status" value="1"/>
</dbReference>
<dbReference type="InterPro" id="IPR031325">
    <property type="entry name" value="RHS_repeat"/>
</dbReference>
<dbReference type="InterPro" id="IPR013320">
    <property type="entry name" value="ConA-like_dom_sf"/>
</dbReference>
<dbReference type="CDD" id="cd00110">
    <property type="entry name" value="LamG"/>
    <property type="match status" value="1"/>
</dbReference>
<name>A0A7W7GBN5_9ACTN</name>
<dbReference type="SMART" id="SM00306">
    <property type="entry name" value="HintN"/>
    <property type="match status" value="1"/>
</dbReference>
<dbReference type="InterPro" id="IPR003587">
    <property type="entry name" value="Hint_dom_N"/>
</dbReference>
<feature type="region of interest" description="Disordered" evidence="2">
    <location>
        <begin position="68"/>
        <end position="124"/>
    </location>
</feature>
<dbReference type="Pfam" id="PF05593">
    <property type="entry name" value="RHS_repeat"/>
    <property type="match status" value="4"/>
</dbReference>
<feature type="compositionally biased region" description="Basic and acidic residues" evidence="2">
    <location>
        <begin position="2673"/>
        <end position="2682"/>
    </location>
</feature>
<dbReference type="NCBIfam" id="TIGR03696">
    <property type="entry name" value="Rhs_assc_core"/>
    <property type="match status" value="1"/>
</dbReference>
<feature type="compositionally biased region" description="Basic and acidic residues" evidence="2">
    <location>
        <begin position="2187"/>
        <end position="2216"/>
    </location>
</feature>
<evidence type="ECO:0000256" key="1">
    <source>
        <dbReference type="ARBA" id="ARBA00022737"/>
    </source>
</evidence>
<dbReference type="InterPro" id="IPR056823">
    <property type="entry name" value="TEN-like_YD-shell"/>
</dbReference>
<dbReference type="Gene3D" id="2.180.10.10">
    <property type="entry name" value="RHS repeat-associated core"/>
    <property type="match status" value="5"/>
</dbReference>
<dbReference type="InterPro" id="IPR022385">
    <property type="entry name" value="Rhs_assc_core"/>
</dbReference>
<dbReference type="Gene3D" id="2.10.10.20">
    <property type="entry name" value="Carbohydrate-binding module superfamily 5/12"/>
    <property type="match status" value="1"/>
</dbReference>
<dbReference type="Pfam" id="PF07591">
    <property type="entry name" value="PT-HINT"/>
    <property type="match status" value="1"/>
</dbReference>
<feature type="region of interest" description="Disordered" evidence="2">
    <location>
        <begin position="2133"/>
        <end position="2364"/>
    </location>
</feature>
<dbReference type="RefSeq" id="WP_184880076.1">
    <property type="nucleotide sequence ID" value="NZ_BOOV01000027.1"/>
</dbReference>
<dbReference type="NCBIfam" id="TIGR01643">
    <property type="entry name" value="YD_repeat_2x"/>
    <property type="match status" value="8"/>
</dbReference>
<feature type="region of interest" description="Disordered" evidence="2">
    <location>
        <begin position="2651"/>
        <end position="2682"/>
    </location>
</feature>
<dbReference type="InterPro" id="IPR050708">
    <property type="entry name" value="T6SS_VgrG/RHS"/>
</dbReference>
<keyword evidence="1" id="KW-0677">Repeat</keyword>
<dbReference type="SUPFAM" id="SSF49899">
    <property type="entry name" value="Concanavalin A-like lectins/glucanases"/>
    <property type="match status" value="1"/>
</dbReference>
<dbReference type="PANTHER" id="PTHR32305:SF15">
    <property type="entry name" value="PROTEIN RHSA-RELATED"/>
    <property type="match status" value="1"/>
</dbReference>
<dbReference type="Gene3D" id="2.170.16.10">
    <property type="entry name" value="Hedgehog/Intein (Hint) domain"/>
    <property type="match status" value="1"/>
</dbReference>
<proteinExistence type="predicted"/>
<evidence type="ECO:0000259" key="3">
    <source>
        <dbReference type="SMART" id="SM00306"/>
    </source>
</evidence>
<feature type="compositionally biased region" description="Basic and acidic residues" evidence="2">
    <location>
        <begin position="2225"/>
        <end position="2238"/>
    </location>
</feature>
<accession>A0A7W7GBN5</accession>